<dbReference type="EMBL" id="GL945485">
    <property type="protein sequence ID" value="EGN95414.1"/>
    <property type="molecule type" value="Genomic_DNA"/>
</dbReference>
<gene>
    <name evidence="2" type="ORF">SERLA73DRAFT_186391</name>
</gene>
<dbReference type="Proteomes" id="UP000008063">
    <property type="component" value="Unassembled WGS sequence"/>
</dbReference>
<protein>
    <submittedName>
        <fullName evidence="2">Uncharacterized protein</fullName>
    </submittedName>
</protein>
<dbReference type="InParanoid" id="F8Q776"/>
<evidence type="ECO:0000256" key="1">
    <source>
        <dbReference type="SAM" id="MobiDB-lite"/>
    </source>
</evidence>
<evidence type="ECO:0000313" key="3">
    <source>
        <dbReference type="Proteomes" id="UP000008063"/>
    </source>
</evidence>
<evidence type="ECO:0000313" key="2">
    <source>
        <dbReference type="EMBL" id="EGN95414.1"/>
    </source>
</evidence>
<reference evidence="3" key="1">
    <citation type="journal article" date="2011" name="Science">
        <title>The plant cell wall-decomposing machinery underlies the functional diversity of forest fungi.</title>
        <authorList>
            <person name="Eastwood D.C."/>
            <person name="Floudas D."/>
            <person name="Binder M."/>
            <person name="Majcherczyk A."/>
            <person name="Schneider P."/>
            <person name="Aerts A."/>
            <person name="Asiegbu F.O."/>
            <person name="Baker S.E."/>
            <person name="Barry K."/>
            <person name="Bendiksby M."/>
            <person name="Blumentritt M."/>
            <person name="Coutinho P.M."/>
            <person name="Cullen D."/>
            <person name="de Vries R.P."/>
            <person name="Gathman A."/>
            <person name="Goodell B."/>
            <person name="Henrissat B."/>
            <person name="Ihrmark K."/>
            <person name="Kauserud H."/>
            <person name="Kohler A."/>
            <person name="LaButti K."/>
            <person name="Lapidus A."/>
            <person name="Lavin J.L."/>
            <person name="Lee Y.-H."/>
            <person name="Lindquist E."/>
            <person name="Lilly W."/>
            <person name="Lucas S."/>
            <person name="Morin E."/>
            <person name="Murat C."/>
            <person name="Oguiza J.A."/>
            <person name="Park J."/>
            <person name="Pisabarro A.G."/>
            <person name="Riley R."/>
            <person name="Rosling A."/>
            <person name="Salamov A."/>
            <person name="Schmidt O."/>
            <person name="Schmutz J."/>
            <person name="Skrede I."/>
            <person name="Stenlid J."/>
            <person name="Wiebenga A."/>
            <person name="Xie X."/>
            <person name="Kuees U."/>
            <person name="Hibbett D.S."/>
            <person name="Hoffmeister D."/>
            <person name="Hoegberg N."/>
            <person name="Martin F."/>
            <person name="Grigoriev I.V."/>
            <person name="Watkinson S.C."/>
        </authorList>
    </citation>
    <scope>NUCLEOTIDE SEQUENCE [LARGE SCALE GENOMIC DNA]</scope>
    <source>
        <strain evidence="3">strain S7.3</strain>
    </source>
</reference>
<dbReference type="HOGENOM" id="CLU_2723749_0_0_1"/>
<accession>F8Q776</accession>
<organism evidence="3">
    <name type="scientific">Serpula lacrymans var. lacrymans (strain S7.3)</name>
    <name type="common">Dry rot fungus</name>
    <dbReference type="NCBI Taxonomy" id="936435"/>
    <lineage>
        <taxon>Eukaryota</taxon>
        <taxon>Fungi</taxon>
        <taxon>Dikarya</taxon>
        <taxon>Basidiomycota</taxon>
        <taxon>Agaricomycotina</taxon>
        <taxon>Agaricomycetes</taxon>
        <taxon>Agaricomycetidae</taxon>
        <taxon>Boletales</taxon>
        <taxon>Coniophorineae</taxon>
        <taxon>Serpulaceae</taxon>
        <taxon>Serpula</taxon>
    </lineage>
</organism>
<keyword evidence="3" id="KW-1185">Reference proteome</keyword>
<feature type="region of interest" description="Disordered" evidence="1">
    <location>
        <begin position="24"/>
        <end position="72"/>
    </location>
</feature>
<sequence>MAHSEAREKDGVRDAIQTLILRGVSMEKQISESESRSTDNTILQKASSCPTPLSLRNRNLKPETRPVRLATG</sequence>
<name>F8Q776_SERL3</name>
<feature type="compositionally biased region" description="Polar residues" evidence="1">
    <location>
        <begin position="38"/>
        <end position="57"/>
    </location>
</feature>
<proteinExistence type="predicted"/>
<dbReference type="AlphaFoldDB" id="F8Q776"/>